<dbReference type="EMBL" id="AP022601">
    <property type="protein sequence ID" value="BBY93377.1"/>
    <property type="molecule type" value="Genomic_DNA"/>
</dbReference>
<dbReference type="PANTHER" id="PTHR46696:SF6">
    <property type="entry name" value="P450, PUTATIVE (EUROFUNG)-RELATED"/>
    <property type="match status" value="1"/>
</dbReference>
<dbReference type="PROSITE" id="PS00086">
    <property type="entry name" value="CYTOCHROME_P450"/>
    <property type="match status" value="1"/>
</dbReference>
<sequence length="402" mass="45115">MTDNETAMPCPVRNLEFVGAGSGPALNNFRMLDSVQDEIRPALRNTEADGYWMFTDYATILDGLQHPELWSSSVIVPTEPDPPYKWIPVMVDPPDHAKWRHVLAEYFSPGRVKGMKVGQHELVGELVDKLKPAGGCEFISQMARVFPSIVFLDIMGMPVSHLDQFLEWEDMILHQEGVGEEVNAVRLEGMTHVMGFFASLIEQRRAERNPDAGDIVTAALDWKIDGEPINDMELLNCLLLLFMAGLDTVAMESTYAMLHLATHPADRRRIATDPEVIPRAVEELLRAYPMVQTARKATQDMDFHGCPVKAGDMAAFPLAMANRDDHMFPDGRHVDLDRGVTRHIAFGAGPHRCLGSHLARQEMAILLEEWHKRIPEYELAGNPTEHGGQMFGLDSLELRWDA</sequence>
<dbReference type="Proteomes" id="UP000465785">
    <property type="component" value="Chromosome"/>
</dbReference>
<dbReference type="GO" id="GO:0020037">
    <property type="term" value="F:heme binding"/>
    <property type="evidence" value="ECO:0007669"/>
    <property type="project" value="InterPro"/>
</dbReference>
<keyword evidence="5 7" id="KW-0408">Iron</keyword>
<dbReference type="InterPro" id="IPR002397">
    <property type="entry name" value="Cyt_P450_B"/>
</dbReference>
<evidence type="ECO:0000256" key="6">
    <source>
        <dbReference type="ARBA" id="ARBA00023033"/>
    </source>
</evidence>
<dbReference type="GO" id="GO:0004497">
    <property type="term" value="F:monooxygenase activity"/>
    <property type="evidence" value="ECO:0007669"/>
    <property type="project" value="UniProtKB-KW"/>
</dbReference>
<dbReference type="GO" id="GO:0005506">
    <property type="term" value="F:iron ion binding"/>
    <property type="evidence" value="ECO:0007669"/>
    <property type="project" value="InterPro"/>
</dbReference>
<dbReference type="CDD" id="cd11035">
    <property type="entry name" value="P450cam-like"/>
    <property type="match status" value="1"/>
</dbReference>
<comment type="similarity">
    <text evidence="1 7">Belongs to the cytochrome P450 family.</text>
</comment>
<organism evidence="8 9">
    <name type="scientific">Mycobacterium gallinarum</name>
    <dbReference type="NCBI Taxonomy" id="39689"/>
    <lineage>
        <taxon>Bacteria</taxon>
        <taxon>Bacillati</taxon>
        <taxon>Actinomycetota</taxon>
        <taxon>Actinomycetes</taxon>
        <taxon>Mycobacteriales</taxon>
        <taxon>Mycobacteriaceae</taxon>
        <taxon>Mycobacterium</taxon>
    </lineage>
</organism>
<evidence type="ECO:0000313" key="9">
    <source>
        <dbReference type="Proteomes" id="UP000465785"/>
    </source>
</evidence>
<dbReference type="InterPro" id="IPR001128">
    <property type="entry name" value="Cyt_P450"/>
</dbReference>
<evidence type="ECO:0000313" key="8">
    <source>
        <dbReference type="EMBL" id="BBY93377.1"/>
    </source>
</evidence>
<dbReference type="Gene3D" id="1.10.630.10">
    <property type="entry name" value="Cytochrome P450"/>
    <property type="match status" value="1"/>
</dbReference>
<reference evidence="8 9" key="1">
    <citation type="journal article" date="2019" name="Emerg. Microbes Infect.">
        <title>Comprehensive subspecies identification of 175 nontuberculous mycobacteria species based on 7547 genomic profiles.</title>
        <authorList>
            <person name="Matsumoto Y."/>
            <person name="Kinjo T."/>
            <person name="Motooka D."/>
            <person name="Nabeya D."/>
            <person name="Jung N."/>
            <person name="Uechi K."/>
            <person name="Horii T."/>
            <person name="Iida T."/>
            <person name="Fujita J."/>
            <person name="Nakamura S."/>
        </authorList>
    </citation>
    <scope>NUCLEOTIDE SEQUENCE [LARGE SCALE GENOMIC DNA]</scope>
    <source>
        <strain evidence="8 9">JCM 6399</strain>
    </source>
</reference>
<keyword evidence="9" id="KW-1185">Reference proteome</keyword>
<evidence type="ECO:0000256" key="3">
    <source>
        <dbReference type="ARBA" id="ARBA00022723"/>
    </source>
</evidence>
<keyword evidence="4 7" id="KW-0560">Oxidoreductase</keyword>
<dbReference type="GO" id="GO:0016705">
    <property type="term" value="F:oxidoreductase activity, acting on paired donors, with incorporation or reduction of molecular oxygen"/>
    <property type="evidence" value="ECO:0007669"/>
    <property type="project" value="InterPro"/>
</dbReference>
<keyword evidence="2 7" id="KW-0349">Heme</keyword>
<protein>
    <submittedName>
        <fullName evidence="8">Cytochrome P450</fullName>
    </submittedName>
</protein>
<dbReference type="Pfam" id="PF00067">
    <property type="entry name" value="p450"/>
    <property type="match status" value="1"/>
</dbReference>
<dbReference type="AlphaFoldDB" id="A0A9W4BFN5"/>
<dbReference type="PRINTS" id="PR00359">
    <property type="entry name" value="BP450"/>
</dbReference>
<dbReference type="InterPro" id="IPR036396">
    <property type="entry name" value="Cyt_P450_sf"/>
</dbReference>
<dbReference type="PANTHER" id="PTHR46696">
    <property type="entry name" value="P450, PUTATIVE (EUROFUNG)-RELATED"/>
    <property type="match status" value="1"/>
</dbReference>
<evidence type="ECO:0000256" key="1">
    <source>
        <dbReference type="ARBA" id="ARBA00010617"/>
    </source>
</evidence>
<evidence type="ECO:0000256" key="2">
    <source>
        <dbReference type="ARBA" id="ARBA00022617"/>
    </source>
</evidence>
<gene>
    <name evidence="8" type="ORF">MGALJ_30460</name>
</gene>
<evidence type="ECO:0000256" key="4">
    <source>
        <dbReference type="ARBA" id="ARBA00023002"/>
    </source>
</evidence>
<dbReference type="SUPFAM" id="SSF48264">
    <property type="entry name" value="Cytochrome P450"/>
    <property type="match status" value="1"/>
</dbReference>
<keyword evidence="3 7" id="KW-0479">Metal-binding</keyword>
<dbReference type="KEGG" id="mgau:MGALJ_30460"/>
<evidence type="ECO:0000256" key="7">
    <source>
        <dbReference type="RuleBase" id="RU000461"/>
    </source>
</evidence>
<dbReference type="PRINTS" id="PR00385">
    <property type="entry name" value="P450"/>
</dbReference>
<evidence type="ECO:0000256" key="5">
    <source>
        <dbReference type="ARBA" id="ARBA00023004"/>
    </source>
</evidence>
<keyword evidence="6 7" id="KW-0503">Monooxygenase</keyword>
<name>A0A9W4BFN5_9MYCO</name>
<dbReference type="InterPro" id="IPR017972">
    <property type="entry name" value="Cyt_P450_CS"/>
</dbReference>
<proteinExistence type="inferred from homology"/>
<accession>A0A9W4BFN5</accession>
<dbReference type="RefSeq" id="WP_163730324.1">
    <property type="nucleotide sequence ID" value="NZ_AP022601.1"/>
</dbReference>